<reference evidence="2 3" key="1">
    <citation type="submission" date="2018-01" db="EMBL/GenBank/DDBJ databases">
        <authorList>
            <person name="Clerissi C."/>
        </authorList>
    </citation>
    <scope>NUCLEOTIDE SEQUENCE [LARGE SCALE GENOMIC DNA]</scope>
    <source>
        <strain evidence="2">Cupriavidus taiwanensis STM 6021</strain>
    </source>
</reference>
<dbReference type="InterPro" id="IPR029032">
    <property type="entry name" value="AhpD-like"/>
</dbReference>
<dbReference type="InterPro" id="IPR004675">
    <property type="entry name" value="AhpD_core"/>
</dbReference>
<dbReference type="AlphaFoldDB" id="A0A7Z7JC81"/>
<proteinExistence type="predicted"/>
<dbReference type="InterPro" id="IPR003779">
    <property type="entry name" value="CMD-like"/>
</dbReference>
<dbReference type="Proteomes" id="UP000257139">
    <property type="component" value="Chromosome CBM2594_b"/>
</dbReference>
<dbReference type="Gene3D" id="1.20.1290.10">
    <property type="entry name" value="AhpD-like"/>
    <property type="match status" value="1"/>
</dbReference>
<dbReference type="PANTHER" id="PTHR33930">
    <property type="entry name" value="ALKYL HYDROPEROXIDE REDUCTASE AHPD"/>
    <property type="match status" value="1"/>
</dbReference>
<gene>
    <name evidence="2" type="ORF">CBM2594_B30188</name>
</gene>
<evidence type="ECO:0000313" key="3">
    <source>
        <dbReference type="Proteomes" id="UP000257139"/>
    </source>
</evidence>
<dbReference type="NCBIfam" id="TIGR00778">
    <property type="entry name" value="ahpD_dom"/>
    <property type="match status" value="1"/>
</dbReference>
<evidence type="ECO:0000259" key="1">
    <source>
        <dbReference type="Pfam" id="PF02627"/>
    </source>
</evidence>
<protein>
    <recommendedName>
        <fullName evidence="1">Carboxymuconolactone decarboxylase-like domain-containing protein</fullName>
    </recommendedName>
</protein>
<sequence>MMQDWNAYRNDLKARVGEFASLNPEVMAGLAKLNEFVAKPGHLQPKMHELIALAVAVTTRCDGCISVHTQKAAEYGATREEIAEALGVAIALNAGAALVYSAACSIPTHICPGKGYGVFGPPRNAAVLYPACL</sequence>
<accession>A0A7Z7JC81</accession>
<name>A0A7Z7JC81_9BURK</name>
<dbReference type="Pfam" id="PF02627">
    <property type="entry name" value="CMD"/>
    <property type="match status" value="1"/>
</dbReference>
<organism evidence="2 3">
    <name type="scientific">Cupriavidus taiwanensis</name>
    <dbReference type="NCBI Taxonomy" id="164546"/>
    <lineage>
        <taxon>Bacteria</taxon>
        <taxon>Pseudomonadati</taxon>
        <taxon>Pseudomonadota</taxon>
        <taxon>Betaproteobacteria</taxon>
        <taxon>Burkholderiales</taxon>
        <taxon>Burkholderiaceae</taxon>
        <taxon>Cupriavidus</taxon>
    </lineage>
</organism>
<dbReference type="SUPFAM" id="SSF69118">
    <property type="entry name" value="AhpD-like"/>
    <property type="match status" value="1"/>
</dbReference>
<dbReference type="GO" id="GO:0051920">
    <property type="term" value="F:peroxiredoxin activity"/>
    <property type="evidence" value="ECO:0007669"/>
    <property type="project" value="InterPro"/>
</dbReference>
<feature type="domain" description="Carboxymuconolactone decarboxylase-like" evidence="1">
    <location>
        <begin position="24"/>
        <end position="103"/>
    </location>
</feature>
<dbReference type="PANTHER" id="PTHR33930:SF2">
    <property type="entry name" value="BLR3452 PROTEIN"/>
    <property type="match status" value="1"/>
</dbReference>
<evidence type="ECO:0000313" key="2">
    <source>
        <dbReference type="EMBL" id="SPC22338.1"/>
    </source>
</evidence>
<dbReference type="EMBL" id="LT978514">
    <property type="protein sequence ID" value="SPC22338.1"/>
    <property type="molecule type" value="Genomic_DNA"/>
</dbReference>